<sequence>MTAASFAQRPRPVRSRIPARVVILVACATVLCALALASVALGSSGMSLQRVLSAILGTGERSDTIIIWSLRMPRLAMAGLSGLALALAGFALQRATRNPLASPSVLGIVDGAALGVVVFLFLFSNDANALTVSIQWQPLAAVLGALGFAGLVILLAARTGAPPLRVILYGVALGALAKAGVTLFIVDGPVHRASQAAMWLAGSVYQARWADVQVLAIVLGVLVPLVFLLTRRMDQLQLDELSAQATGLPVRATQLMLFALAATLTAAAVSFAGAIGFVGLVAPHAARLMLGGRAGVQALGAALIGAAIVIAADLAVRVFFAPLEVPAGAVTAVIGAPYFLFILIRAGRVHA</sequence>
<dbReference type="InterPro" id="IPR037294">
    <property type="entry name" value="ABC_BtuC-like"/>
</dbReference>
<evidence type="ECO:0000313" key="10">
    <source>
        <dbReference type="Proteomes" id="UP001185659"/>
    </source>
</evidence>
<evidence type="ECO:0000256" key="3">
    <source>
        <dbReference type="ARBA" id="ARBA00022448"/>
    </source>
</evidence>
<keyword evidence="3" id="KW-0813">Transport</keyword>
<feature type="transmembrane region" description="Helical" evidence="8">
    <location>
        <begin position="166"/>
        <end position="186"/>
    </location>
</feature>
<comment type="caution">
    <text evidence="9">The sequence shown here is derived from an EMBL/GenBank/DDBJ whole genome shotgun (WGS) entry which is preliminary data.</text>
</comment>
<evidence type="ECO:0000256" key="6">
    <source>
        <dbReference type="ARBA" id="ARBA00022989"/>
    </source>
</evidence>
<evidence type="ECO:0000256" key="2">
    <source>
        <dbReference type="ARBA" id="ARBA00007935"/>
    </source>
</evidence>
<evidence type="ECO:0000256" key="7">
    <source>
        <dbReference type="ARBA" id="ARBA00023136"/>
    </source>
</evidence>
<name>A0ABU4AJT1_9HYPH</name>
<feature type="transmembrane region" description="Helical" evidence="8">
    <location>
        <begin position="255"/>
        <end position="282"/>
    </location>
</feature>
<dbReference type="Proteomes" id="UP001185659">
    <property type="component" value="Unassembled WGS sequence"/>
</dbReference>
<evidence type="ECO:0000256" key="8">
    <source>
        <dbReference type="SAM" id="Phobius"/>
    </source>
</evidence>
<dbReference type="EMBL" id="JAWLIP010000003">
    <property type="protein sequence ID" value="MDV6226500.1"/>
    <property type="molecule type" value="Genomic_DNA"/>
</dbReference>
<feature type="transmembrane region" description="Helical" evidence="8">
    <location>
        <begin position="75"/>
        <end position="92"/>
    </location>
</feature>
<dbReference type="InterPro" id="IPR000522">
    <property type="entry name" value="ABC_transptr_permease_BtuC"/>
</dbReference>
<organism evidence="9 10">
    <name type="scientific">Nitratireductor aquimarinus</name>
    <dbReference type="NCBI Taxonomy" id="889300"/>
    <lineage>
        <taxon>Bacteria</taxon>
        <taxon>Pseudomonadati</taxon>
        <taxon>Pseudomonadota</taxon>
        <taxon>Alphaproteobacteria</taxon>
        <taxon>Hyphomicrobiales</taxon>
        <taxon>Phyllobacteriaceae</taxon>
        <taxon>Nitratireductor</taxon>
    </lineage>
</organism>
<comment type="similarity">
    <text evidence="2">Belongs to the binding-protein-dependent transport system permease family. FecCD subfamily.</text>
</comment>
<keyword evidence="4" id="KW-1003">Cell membrane</keyword>
<keyword evidence="5 8" id="KW-0812">Transmembrane</keyword>
<reference evidence="9 10" key="1">
    <citation type="submission" date="2023-10" db="EMBL/GenBank/DDBJ databases">
        <authorList>
            <person name="Venkata Ramana C."/>
            <person name="Sasikala C."/>
            <person name="Dhurka M."/>
        </authorList>
    </citation>
    <scope>NUCLEOTIDE SEQUENCE [LARGE SCALE GENOMIC DNA]</scope>
    <source>
        <strain evidence="9 10">KCTC 32151</strain>
    </source>
</reference>
<keyword evidence="6 8" id="KW-1133">Transmembrane helix</keyword>
<dbReference type="PANTHER" id="PTHR30472">
    <property type="entry name" value="FERRIC ENTEROBACTIN TRANSPORT SYSTEM PERMEASE PROTEIN"/>
    <property type="match status" value="1"/>
</dbReference>
<dbReference type="RefSeq" id="WP_317561114.1">
    <property type="nucleotide sequence ID" value="NZ_JAWLIP010000003.1"/>
</dbReference>
<accession>A0ABU4AJT1</accession>
<feature type="transmembrane region" description="Helical" evidence="8">
    <location>
        <begin position="136"/>
        <end position="157"/>
    </location>
</feature>
<comment type="subcellular location">
    <subcellularLocation>
        <location evidence="1">Cell membrane</location>
        <topology evidence="1">Multi-pass membrane protein</topology>
    </subcellularLocation>
</comment>
<dbReference type="PANTHER" id="PTHR30472:SF24">
    <property type="entry name" value="FERRIC ENTEROBACTIN TRANSPORT SYSTEM PERMEASE PROTEIN FEPG"/>
    <property type="match status" value="1"/>
</dbReference>
<feature type="transmembrane region" description="Helical" evidence="8">
    <location>
        <begin position="294"/>
        <end position="316"/>
    </location>
</feature>
<evidence type="ECO:0000256" key="1">
    <source>
        <dbReference type="ARBA" id="ARBA00004651"/>
    </source>
</evidence>
<evidence type="ECO:0000256" key="5">
    <source>
        <dbReference type="ARBA" id="ARBA00022692"/>
    </source>
</evidence>
<dbReference type="Pfam" id="PF01032">
    <property type="entry name" value="FecCD"/>
    <property type="match status" value="1"/>
</dbReference>
<evidence type="ECO:0000256" key="4">
    <source>
        <dbReference type="ARBA" id="ARBA00022475"/>
    </source>
</evidence>
<feature type="transmembrane region" description="Helical" evidence="8">
    <location>
        <begin position="323"/>
        <end position="344"/>
    </location>
</feature>
<proteinExistence type="inferred from homology"/>
<feature type="transmembrane region" description="Helical" evidence="8">
    <location>
        <begin position="21"/>
        <end position="41"/>
    </location>
</feature>
<feature type="transmembrane region" description="Helical" evidence="8">
    <location>
        <begin position="104"/>
        <end position="124"/>
    </location>
</feature>
<evidence type="ECO:0000313" key="9">
    <source>
        <dbReference type="EMBL" id="MDV6226500.1"/>
    </source>
</evidence>
<dbReference type="CDD" id="cd06550">
    <property type="entry name" value="TM_ABC_iron-siderophores_like"/>
    <property type="match status" value="1"/>
</dbReference>
<feature type="transmembrane region" description="Helical" evidence="8">
    <location>
        <begin position="206"/>
        <end position="229"/>
    </location>
</feature>
<dbReference type="SUPFAM" id="SSF81345">
    <property type="entry name" value="ABC transporter involved in vitamin B12 uptake, BtuC"/>
    <property type="match status" value="1"/>
</dbReference>
<keyword evidence="10" id="KW-1185">Reference proteome</keyword>
<dbReference type="Gene3D" id="1.10.3470.10">
    <property type="entry name" value="ABC transporter involved in vitamin B12 uptake, BtuC"/>
    <property type="match status" value="1"/>
</dbReference>
<keyword evidence="7 8" id="KW-0472">Membrane</keyword>
<protein>
    <submittedName>
        <fullName evidence="9">Iron ABC transporter permease</fullName>
    </submittedName>
</protein>
<gene>
    <name evidence="9" type="ORF">R2G56_09400</name>
</gene>